<name>A0AAV8Z9Q3_9CUCU</name>
<dbReference type="Gene3D" id="3.30.420.10">
    <property type="entry name" value="Ribonuclease H-like superfamily/Ribonuclease H"/>
    <property type="match status" value="1"/>
</dbReference>
<dbReference type="GO" id="GO:0003676">
    <property type="term" value="F:nucleic acid binding"/>
    <property type="evidence" value="ECO:0007669"/>
    <property type="project" value="InterPro"/>
</dbReference>
<keyword evidence="2" id="KW-1185">Reference proteome</keyword>
<evidence type="ECO:0000313" key="2">
    <source>
        <dbReference type="Proteomes" id="UP001162162"/>
    </source>
</evidence>
<reference evidence="1" key="1">
    <citation type="journal article" date="2023" name="Insect Mol. Biol.">
        <title>Genome sequencing provides insights into the evolution of gene families encoding plant cell wall-degrading enzymes in longhorned beetles.</title>
        <authorList>
            <person name="Shin N.R."/>
            <person name="Okamura Y."/>
            <person name="Kirsch R."/>
            <person name="Pauchet Y."/>
        </authorList>
    </citation>
    <scope>NUCLEOTIDE SEQUENCE</scope>
    <source>
        <strain evidence="1">AMC_N1</strain>
    </source>
</reference>
<dbReference type="EMBL" id="JAPWTK010000006">
    <property type="protein sequence ID" value="KAJ8961075.1"/>
    <property type="molecule type" value="Genomic_DNA"/>
</dbReference>
<gene>
    <name evidence="1" type="ORF">NQ318_008751</name>
</gene>
<dbReference type="PANTHER" id="PTHR46060">
    <property type="entry name" value="MARINER MOS1 TRANSPOSASE-LIKE PROTEIN"/>
    <property type="match status" value="1"/>
</dbReference>
<dbReference type="InterPro" id="IPR036397">
    <property type="entry name" value="RNaseH_sf"/>
</dbReference>
<dbReference type="AlphaFoldDB" id="A0AAV8Z9Q3"/>
<proteinExistence type="predicted"/>
<dbReference type="InterPro" id="IPR052709">
    <property type="entry name" value="Transposase-MT_Hybrid"/>
</dbReference>
<dbReference type="Proteomes" id="UP001162162">
    <property type="component" value="Unassembled WGS sequence"/>
</dbReference>
<comment type="caution">
    <text evidence="1">The sequence shown here is derived from an EMBL/GenBank/DDBJ whole genome shotgun (WGS) entry which is preliminary data.</text>
</comment>
<evidence type="ECO:0000313" key="1">
    <source>
        <dbReference type="EMBL" id="KAJ8961075.1"/>
    </source>
</evidence>
<sequence length="189" mass="21445">MKRRVNRVRPDISKSWKFHHDNAPSHSDNAPAFFVADYLVKAGITVVPQPPYSPDLAPLDFFLFPRLKTPMKPQGQHFGSVKNIQKACTDALKANPENDYRAAFDALLQIELTEYSEAEVEGDHDDVSVGGQHAAVVGVAGTPLEALPVDEHEHRIRGLQASVPWNRERERRTLFTSDDEIYFFNHERR</sequence>
<evidence type="ECO:0008006" key="3">
    <source>
        <dbReference type="Google" id="ProtNLM"/>
    </source>
</evidence>
<protein>
    <recommendedName>
        <fullName evidence="3">Transposase</fullName>
    </recommendedName>
</protein>
<accession>A0AAV8Z9Q3</accession>
<dbReference type="PANTHER" id="PTHR46060:SF1">
    <property type="entry name" value="MARINER MOS1 TRANSPOSASE-LIKE PROTEIN"/>
    <property type="match status" value="1"/>
</dbReference>
<organism evidence="1 2">
    <name type="scientific">Aromia moschata</name>
    <dbReference type="NCBI Taxonomy" id="1265417"/>
    <lineage>
        <taxon>Eukaryota</taxon>
        <taxon>Metazoa</taxon>
        <taxon>Ecdysozoa</taxon>
        <taxon>Arthropoda</taxon>
        <taxon>Hexapoda</taxon>
        <taxon>Insecta</taxon>
        <taxon>Pterygota</taxon>
        <taxon>Neoptera</taxon>
        <taxon>Endopterygota</taxon>
        <taxon>Coleoptera</taxon>
        <taxon>Polyphaga</taxon>
        <taxon>Cucujiformia</taxon>
        <taxon>Chrysomeloidea</taxon>
        <taxon>Cerambycidae</taxon>
        <taxon>Cerambycinae</taxon>
        <taxon>Callichromatini</taxon>
        <taxon>Aromia</taxon>
    </lineage>
</organism>